<dbReference type="Proteomes" id="UP000005709">
    <property type="component" value="Unassembled WGS sequence"/>
</dbReference>
<dbReference type="AlphaFoldDB" id="C8PKU3"/>
<dbReference type="RefSeq" id="WP_005873027.1">
    <property type="nucleotide sequence ID" value="NZ_ACYG01000030.1"/>
</dbReference>
<dbReference type="OrthoDB" id="5337924at2"/>
<proteinExistence type="predicted"/>
<evidence type="ECO:0000256" key="1">
    <source>
        <dbReference type="SAM" id="Coils"/>
    </source>
</evidence>
<keyword evidence="1" id="KW-0175">Coiled coil</keyword>
<gene>
    <name evidence="2" type="ORF">CAMGR0001_0316</name>
</gene>
<keyword evidence="3" id="KW-1185">Reference proteome</keyword>
<organism evidence="2 3">
    <name type="scientific">Campylobacter gracilis RM3268</name>
    <dbReference type="NCBI Taxonomy" id="553220"/>
    <lineage>
        <taxon>Bacteria</taxon>
        <taxon>Pseudomonadati</taxon>
        <taxon>Campylobacterota</taxon>
        <taxon>Epsilonproteobacteria</taxon>
        <taxon>Campylobacterales</taxon>
        <taxon>Campylobacteraceae</taxon>
        <taxon>Campylobacter</taxon>
    </lineage>
</organism>
<dbReference type="EMBL" id="ACYG01000030">
    <property type="protein sequence ID" value="EEV16702.1"/>
    <property type="molecule type" value="Genomic_DNA"/>
</dbReference>
<dbReference type="eggNOG" id="ENOG5031845">
    <property type="taxonomic scope" value="Bacteria"/>
</dbReference>
<comment type="caution">
    <text evidence="2">The sequence shown here is derived from an EMBL/GenBank/DDBJ whole genome shotgun (WGS) entry which is preliminary data.</text>
</comment>
<dbReference type="STRING" id="824.CGRAC_0031"/>
<reference evidence="2 3" key="1">
    <citation type="submission" date="2009-07" db="EMBL/GenBank/DDBJ databases">
        <authorList>
            <person name="Madupu R."/>
            <person name="Sebastian Y."/>
            <person name="Durkin A.S."/>
            <person name="Torralba M."/>
            <person name="Methe B."/>
            <person name="Sutton G.G."/>
            <person name="Strausberg R.L."/>
            <person name="Nelson K.E."/>
        </authorList>
    </citation>
    <scope>NUCLEOTIDE SEQUENCE [LARGE SCALE GENOMIC DNA]</scope>
    <source>
        <strain evidence="2 3">RM3268</strain>
    </source>
</reference>
<evidence type="ECO:0000313" key="3">
    <source>
        <dbReference type="Proteomes" id="UP000005709"/>
    </source>
</evidence>
<protein>
    <submittedName>
        <fullName evidence="2">Uncharacterized protein</fullName>
    </submittedName>
</protein>
<sequence>MKEKLIEKLGADLAQIRGEELAACVQNLAFEQSLQALRGLSEDAKSAKSAELILSFAAELNEIGALKDASSEALIEGVKKALCDEDEQGLYKLIYDYDDLRKKIACKQKAIKTLVLRSYDDLDTALQNASETELKERIGSALQRAIASKLPLADVLKEASELAFISVLESGTDIEDTAHETAKNIAFSAIGDGEFTKFRTKEISKIIINRAIFVANESKNTASALIRGAILGCYDGINKAAERYRDELSFSPASDAQSLEDKKLQITQMSELFSAVLSDAVASSEEPAKSEIAKIADEEFGGYLAKFRKISSDLAEQLSAKIGEIELGERAKKASAKAREITQELSQKSAKIIENLDLDEKLDAIKKELSEFEKKMSQKFAELKSSDVAKNVSERAREMSAKAYEAAKETIAKLKSKKD</sequence>
<evidence type="ECO:0000313" key="2">
    <source>
        <dbReference type="EMBL" id="EEV16702.1"/>
    </source>
</evidence>
<name>C8PKU3_9BACT</name>
<feature type="coiled-coil region" evidence="1">
    <location>
        <begin position="331"/>
        <end position="382"/>
    </location>
</feature>
<accession>C8PKU3</accession>